<dbReference type="Gene3D" id="3.40.50.150">
    <property type="entry name" value="Vaccinia Virus protein VP39"/>
    <property type="match status" value="1"/>
</dbReference>
<protein>
    <submittedName>
        <fullName evidence="2">FkbM family methyltransferase</fullName>
    </submittedName>
</protein>
<feature type="domain" description="Methyltransferase FkbM" evidence="1">
    <location>
        <begin position="102"/>
        <end position="249"/>
    </location>
</feature>
<dbReference type="RefSeq" id="WP_207854604.1">
    <property type="nucleotide sequence ID" value="NZ_JAFVMG010000009.1"/>
</dbReference>
<sequence>MSAVVQPVSVERPSVAERLLRGVLHWRFLPFALRRKLLGWLVPRGLKGERRVNLFGLDYCCAPSNLIDTFVYYTGMYEQSTLSCMQYCVKIIPGLSEQAFLDIGANSGLFSILGSRLFSSVLAFEPFPAVFSRLKSNVERNGFSNIRLFPFGLGDKAGALLFVPPEKDNMGTGYFITASKAGSGVPLPVRVGDTVLADIPVAIGLVKIDVEGFEPHVLRGLRRTLERDQPVIIMELNRDTKKSFVNEETFMNTLPRGYRVLAIRTKVEDFVPVAFDWAGKQENILAVPPHLAGIFF</sequence>
<keyword evidence="2" id="KW-0489">Methyltransferase</keyword>
<dbReference type="PANTHER" id="PTHR34203:SF15">
    <property type="entry name" value="SLL1173 PROTEIN"/>
    <property type="match status" value="1"/>
</dbReference>
<dbReference type="InterPro" id="IPR029063">
    <property type="entry name" value="SAM-dependent_MTases_sf"/>
</dbReference>
<evidence type="ECO:0000259" key="1">
    <source>
        <dbReference type="Pfam" id="PF05050"/>
    </source>
</evidence>
<dbReference type="NCBIfam" id="TIGR01444">
    <property type="entry name" value="fkbM_fam"/>
    <property type="match status" value="1"/>
</dbReference>
<organism evidence="2 3">
    <name type="scientific">Acetobacter suratthaniensis</name>
    <dbReference type="NCBI Taxonomy" id="1502841"/>
    <lineage>
        <taxon>Bacteria</taxon>
        <taxon>Pseudomonadati</taxon>
        <taxon>Pseudomonadota</taxon>
        <taxon>Alphaproteobacteria</taxon>
        <taxon>Acetobacterales</taxon>
        <taxon>Acetobacteraceae</taxon>
        <taxon>Acetobacter</taxon>
    </lineage>
</organism>
<dbReference type="GO" id="GO:0032259">
    <property type="term" value="P:methylation"/>
    <property type="evidence" value="ECO:0007669"/>
    <property type="project" value="UniProtKB-KW"/>
</dbReference>
<dbReference type="SUPFAM" id="SSF53335">
    <property type="entry name" value="S-adenosyl-L-methionine-dependent methyltransferases"/>
    <property type="match status" value="1"/>
</dbReference>
<keyword evidence="2" id="KW-0808">Transferase</keyword>
<dbReference type="InterPro" id="IPR006342">
    <property type="entry name" value="FkbM_mtfrase"/>
</dbReference>
<dbReference type="Proteomes" id="UP000664399">
    <property type="component" value="Unassembled WGS sequence"/>
</dbReference>
<evidence type="ECO:0000313" key="2">
    <source>
        <dbReference type="EMBL" id="MBO1328724.1"/>
    </source>
</evidence>
<evidence type="ECO:0000313" key="3">
    <source>
        <dbReference type="Proteomes" id="UP000664399"/>
    </source>
</evidence>
<keyword evidence="3" id="KW-1185">Reference proteome</keyword>
<comment type="caution">
    <text evidence="2">The sequence shown here is derived from an EMBL/GenBank/DDBJ whole genome shotgun (WGS) entry which is preliminary data.</text>
</comment>
<dbReference type="GO" id="GO:0008168">
    <property type="term" value="F:methyltransferase activity"/>
    <property type="evidence" value="ECO:0007669"/>
    <property type="project" value="UniProtKB-KW"/>
</dbReference>
<name>A0ABS3LMY7_9PROT</name>
<dbReference type="Pfam" id="PF05050">
    <property type="entry name" value="Methyltransf_21"/>
    <property type="match status" value="1"/>
</dbReference>
<dbReference type="PANTHER" id="PTHR34203">
    <property type="entry name" value="METHYLTRANSFERASE, FKBM FAMILY PROTEIN"/>
    <property type="match status" value="1"/>
</dbReference>
<dbReference type="EMBL" id="JAFVMG010000009">
    <property type="protein sequence ID" value="MBO1328724.1"/>
    <property type="molecule type" value="Genomic_DNA"/>
</dbReference>
<gene>
    <name evidence="2" type="ORF">J2D75_09570</name>
</gene>
<accession>A0ABS3LMY7</accession>
<proteinExistence type="predicted"/>
<dbReference type="InterPro" id="IPR052514">
    <property type="entry name" value="SAM-dependent_MTase"/>
</dbReference>
<reference evidence="2 3" key="1">
    <citation type="submission" date="2021-03" db="EMBL/GenBank/DDBJ databases">
        <title>The complete genome sequence of Acetobacter suratthaniensis TBRC 1719.</title>
        <authorList>
            <person name="Charoenyingcharoen P."/>
            <person name="Yukphan P."/>
        </authorList>
    </citation>
    <scope>NUCLEOTIDE SEQUENCE [LARGE SCALE GENOMIC DNA]</scope>
    <source>
        <strain evidence="2 3">TBRC 1719</strain>
    </source>
</reference>